<accession>A0A8K0WQ77</accession>
<protein>
    <submittedName>
        <fullName evidence="3">Uncharacterized protein</fullName>
    </submittedName>
</protein>
<comment type="caution">
    <text evidence="3">The sequence shown here is derived from an EMBL/GenBank/DDBJ whole genome shotgun (WGS) entry which is preliminary data.</text>
</comment>
<proteinExistence type="predicted"/>
<organism evidence="3 4">
    <name type="scientific">Stachybotrys elegans</name>
    <dbReference type="NCBI Taxonomy" id="80388"/>
    <lineage>
        <taxon>Eukaryota</taxon>
        <taxon>Fungi</taxon>
        <taxon>Dikarya</taxon>
        <taxon>Ascomycota</taxon>
        <taxon>Pezizomycotina</taxon>
        <taxon>Sordariomycetes</taxon>
        <taxon>Hypocreomycetidae</taxon>
        <taxon>Hypocreales</taxon>
        <taxon>Stachybotryaceae</taxon>
        <taxon>Stachybotrys</taxon>
    </lineage>
</organism>
<name>A0A8K0WQ77_9HYPO</name>
<sequence length="87" mass="9312">MKASAVVSVILAAVAPLADAAPTVALTNVTEPLAPRGLNFTNIVAREEPQSRDLKPQAFKFRRDAKTGNRQERSFANGIAPFNSTAF</sequence>
<feature type="signal peptide" evidence="2">
    <location>
        <begin position="1"/>
        <end position="20"/>
    </location>
</feature>
<dbReference type="AlphaFoldDB" id="A0A8K0WQ77"/>
<evidence type="ECO:0000313" key="3">
    <source>
        <dbReference type="EMBL" id="KAH7312364.1"/>
    </source>
</evidence>
<reference evidence="3" key="1">
    <citation type="journal article" date="2021" name="Nat. Commun.">
        <title>Genetic determinants of endophytism in the Arabidopsis root mycobiome.</title>
        <authorList>
            <person name="Mesny F."/>
            <person name="Miyauchi S."/>
            <person name="Thiergart T."/>
            <person name="Pickel B."/>
            <person name="Atanasova L."/>
            <person name="Karlsson M."/>
            <person name="Huettel B."/>
            <person name="Barry K.W."/>
            <person name="Haridas S."/>
            <person name="Chen C."/>
            <person name="Bauer D."/>
            <person name="Andreopoulos W."/>
            <person name="Pangilinan J."/>
            <person name="LaButti K."/>
            <person name="Riley R."/>
            <person name="Lipzen A."/>
            <person name="Clum A."/>
            <person name="Drula E."/>
            <person name="Henrissat B."/>
            <person name="Kohler A."/>
            <person name="Grigoriev I.V."/>
            <person name="Martin F.M."/>
            <person name="Hacquard S."/>
        </authorList>
    </citation>
    <scope>NUCLEOTIDE SEQUENCE</scope>
    <source>
        <strain evidence="3">MPI-CAGE-CH-0235</strain>
    </source>
</reference>
<evidence type="ECO:0000256" key="2">
    <source>
        <dbReference type="SAM" id="SignalP"/>
    </source>
</evidence>
<feature type="region of interest" description="Disordered" evidence="1">
    <location>
        <begin position="64"/>
        <end position="87"/>
    </location>
</feature>
<keyword evidence="2" id="KW-0732">Signal</keyword>
<evidence type="ECO:0000313" key="4">
    <source>
        <dbReference type="Proteomes" id="UP000813444"/>
    </source>
</evidence>
<feature type="chain" id="PRO_5035451409" evidence="2">
    <location>
        <begin position="21"/>
        <end position="87"/>
    </location>
</feature>
<keyword evidence="4" id="KW-1185">Reference proteome</keyword>
<feature type="compositionally biased region" description="Basic and acidic residues" evidence="1">
    <location>
        <begin position="64"/>
        <end position="73"/>
    </location>
</feature>
<gene>
    <name evidence="3" type="ORF">B0I35DRAFT_480825</name>
</gene>
<dbReference type="Proteomes" id="UP000813444">
    <property type="component" value="Unassembled WGS sequence"/>
</dbReference>
<evidence type="ECO:0000256" key="1">
    <source>
        <dbReference type="SAM" id="MobiDB-lite"/>
    </source>
</evidence>
<dbReference type="EMBL" id="JAGPNK010000010">
    <property type="protein sequence ID" value="KAH7312364.1"/>
    <property type="molecule type" value="Genomic_DNA"/>
</dbReference>